<protein>
    <submittedName>
        <fullName evidence="8">Lysosomal-associated transmembrane protein 4B</fullName>
    </submittedName>
</protein>
<feature type="domain" description="DUF7027" evidence="6">
    <location>
        <begin position="71"/>
        <end position="155"/>
    </location>
</feature>
<dbReference type="GO" id="GO:0005765">
    <property type="term" value="C:lysosomal membrane"/>
    <property type="evidence" value="ECO:0007669"/>
    <property type="project" value="TreeGrafter"/>
</dbReference>
<feature type="transmembrane region" description="Helical" evidence="5">
    <location>
        <begin position="71"/>
        <end position="90"/>
    </location>
</feature>
<dbReference type="PANTHER" id="PTHR12479">
    <property type="entry name" value="LYSOSOMAL-ASSOCIATED TRANSMEMBRANE PROTEIN"/>
    <property type="match status" value="1"/>
</dbReference>
<dbReference type="Proteomes" id="UP000887565">
    <property type="component" value="Unplaced"/>
</dbReference>
<dbReference type="PANTHER" id="PTHR12479:SF10">
    <property type="entry name" value="LYSOSOMAL-ASSOCIATED TRANSMEMBRANE PROTEIN"/>
    <property type="match status" value="1"/>
</dbReference>
<organism evidence="7 8">
    <name type="scientific">Romanomermis culicivorax</name>
    <name type="common">Nematode worm</name>
    <dbReference type="NCBI Taxonomy" id="13658"/>
    <lineage>
        <taxon>Eukaryota</taxon>
        <taxon>Metazoa</taxon>
        <taxon>Ecdysozoa</taxon>
        <taxon>Nematoda</taxon>
        <taxon>Enoplea</taxon>
        <taxon>Dorylaimia</taxon>
        <taxon>Mermithida</taxon>
        <taxon>Mermithoidea</taxon>
        <taxon>Mermithidae</taxon>
        <taxon>Romanomermis</taxon>
    </lineage>
</organism>
<feature type="transmembrane region" description="Helical" evidence="5">
    <location>
        <begin position="175"/>
        <end position="202"/>
    </location>
</feature>
<evidence type="ECO:0000256" key="3">
    <source>
        <dbReference type="ARBA" id="ARBA00022989"/>
    </source>
</evidence>
<dbReference type="InterPro" id="IPR051115">
    <property type="entry name" value="LAPTM_transporter"/>
</dbReference>
<feature type="transmembrane region" description="Helical" evidence="5">
    <location>
        <begin position="135"/>
        <end position="163"/>
    </location>
</feature>
<keyword evidence="4 5" id="KW-0472">Membrane</keyword>
<comment type="subcellular location">
    <subcellularLocation>
        <location evidence="1">Endomembrane system</location>
        <topology evidence="1">Multi-pass membrane protein</topology>
    </subcellularLocation>
</comment>
<evidence type="ECO:0000256" key="4">
    <source>
        <dbReference type="ARBA" id="ARBA00023136"/>
    </source>
</evidence>
<dbReference type="OMA" id="INIVAVC"/>
<name>A0A915KEM0_ROMCU</name>
<dbReference type="GO" id="GO:0012505">
    <property type="term" value="C:endomembrane system"/>
    <property type="evidence" value="ECO:0007669"/>
    <property type="project" value="UniProtKB-SubCell"/>
</dbReference>
<accession>A0A915KEM0</accession>
<keyword evidence="3 5" id="KW-1133">Transmembrane helix</keyword>
<dbReference type="WBParaSite" id="nRc.2.0.1.t36481-RA">
    <property type="protein sequence ID" value="nRc.2.0.1.t36481-RA"/>
    <property type="gene ID" value="nRc.2.0.1.g36481"/>
</dbReference>
<evidence type="ECO:0000313" key="7">
    <source>
        <dbReference type="Proteomes" id="UP000887565"/>
    </source>
</evidence>
<proteinExistence type="predicted"/>
<evidence type="ECO:0000256" key="2">
    <source>
        <dbReference type="ARBA" id="ARBA00022692"/>
    </source>
</evidence>
<dbReference type="Pfam" id="PF22954">
    <property type="entry name" value="DUF7027"/>
    <property type="match status" value="1"/>
</dbReference>
<evidence type="ECO:0000259" key="6">
    <source>
        <dbReference type="Pfam" id="PF22954"/>
    </source>
</evidence>
<evidence type="ECO:0000256" key="5">
    <source>
        <dbReference type="SAM" id="Phobius"/>
    </source>
</evidence>
<feature type="transmembrane region" description="Helical" evidence="5">
    <location>
        <begin position="102"/>
        <end position="123"/>
    </location>
</feature>
<reference evidence="8" key="1">
    <citation type="submission" date="2022-11" db="UniProtKB">
        <authorList>
            <consortium name="WormBaseParasite"/>
        </authorList>
    </citation>
    <scope>IDENTIFICATION</scope>
</reference>
<dbReference type="InterPro" id="IPR054291">
    <property type="entry name" value="DUF7027"/>
</dbReference>
<sequence length="243" mass="26382">MIPNININSTTINTLTANEMCNRSKHVRYFGDWQKVAAAPALTPISAPIFDESQSKYKCCCGCMHSRTGGIIIGILELIAVVVNFAVYASNYAQSESSTGQFVVSLLATSIVAVIVVLLFFGIKKENHNYIIPHLVLQILGIVALAIVAIINIVAVCVSSTVVASSDKNSQTTTAVLLTVIAVSIVVLLSAIFQIWFFVVILRLYHFYRDKKSFAVRNDGVARLGPSTTVQYVTFPPQVTAIP</sequence>
<dbReference type="AlphaFoldDB" id="A0A915KEM0"/>
<evidence type="ECO:0000313" key="8">
    <source>
        <dbReference type="WBParaSite" id="nRc.2.0.1.t36481-RA"/>
    </source>
</evidence>
<keyword evidence="7" id="KW-1185">Reference proteome</keyword>
<evidence type="ECO:0000256" key="1">
    <source>
        <dbReference type="ARBA" id="ARBA00004127"/>
    </source>
</evidence>
<keyword evidence="2 5" id="KW-0812">Transmembrane</keyword>